<feature type="region of interest" description="Disordered" evidence="2">
    <location>
        <begin position="1"/>
        <end position="30"/>
    </location>
</feature>
<feature type="coiled-coil region" evidence="1">
    <location>
        <begin position="140"/>
        <end position="337"/>
    </location>
</feature>
<feature type="compositionally biased region" description="Pro residues" evidence="2">
    <location>
        <begin position="11"/>
        <end position="27"/>
    </location>
</feature>
<keyword evidence="1" id="KW-0175">Coiled coil</keyword>
<feature type="compositionally biased region" description="Low complexity" evidence="2">
    <location>
        <begin position="1"/>
        <end position="10"/>
    </location>
</feature>
<proteinExistence type="predicted"/>
<organism evidence="3 4">
    <name type="scientific">Orchesella dallaii</name>
    <dbReference type="NCBI Taxonomy" id="48710"/>
    <lineage>
        <taxon>Eukaryota</taxon>
        <taxon>Metazoa</taxon>
        <taxon>Ecdysozoa</taxon>
        <taxon>Arthropoda</taxon>
        <taxon>Hexapoda</taxon>
        <taxon>Collembola</taxon>
        <taxon>Entomobryomorpha</taxon>
        <taxon>Entomobryoidea</taxon>
        <taxon>Orchesellidae</taxon>
        <taxon>Orchesellinae</taxon>
        <taxon>Orchesella</taxon>
    </lineage>
</organism>
<evidence type="ECO:0000313" key="4">
    <source>
        <dbReference type="Proteomes" id="UP001642540"/>
    </source>
</evidence>
<dbReference type="Proteomes" id="UP001642540">
    <property type="component" value="Unassembled WGS sequence"/>
</dbReference>
<feature type="region of interest" description="Disordered" evidence="2">
    <location>
        <begin position="340"/>
        <end position="359"/>
    </location>
</feature>
<sequence length="359" mass="41574">MYNQLYQPYQAPHPLPPPGPAQGPPPNVQNRYFSCLPMESSGNQPQPHVYQFQQQVPPNQAYIGVEGNKRLKTELDSSESDMVPLHKYKNLQKTTKPIQQLKEESQQLKTVIENPSKLLLAYVNLLASNRTIREHNGVLDKQLQKQMGLLKEEVRKHETQVTELKNEIKNLTKTNETQQLDLETVQAELKAEKEKHKADQEEMIKMALNITENLEPKIKSLENQVECLQDEKKRIKIEHRNELNNALEERVAEVKKINDDKENLSKKLETAQPKFASDQENMISKLVAEKKRADTAESDVQKREQEIKDLKLNTEVLQAEKERNRKALKFYEKAEEDFRTFQSGISEQEQDSGDQEQKA</sequence>
<name>A0ABP1RHV8_9HEXA</name>
<keyword evidence="4" id="KW-1185">Reference proteome</keyword>
<evidence type="ECO:0000256" key="2">
    <source>
        <dbReference type="SAM" id="MobiDB-lite"/>
    </source>
</evidence>
<accession>A0ABP1RHV8</accession>
<feature type="compositionally biased region" description="Acidic residues" evidence="2">
    <location>
        <begin position="348"/>
        <end position="359"/>
    </location>
</feature>
<evidence type="ECO:0000256" key="1">
    <source>
        <dbReference type="SAM" id="Coils"/>
    </source>
</evidence>
<gene>
    <name evidence="3" type="ORF">ODALV1_LOCUS22347</name>
</gene>
<protein>
    <submittedName>
        <fullName evidence="3">Uncharacterized protein</fullName>
    </submittedName>
</protein>
<comment type="caution">
    <text evidence="3">The sequence shown here is derived from an EMBL/GenBank/DDBJ whole genome shotgun (WGS) entry which is preliminary data.</text>
</comment>
<reference evidence="3 4" key="1">
    <citation type="submission" date="2024-08" db="EMBL/GenBank/DDBJ databases">
        <authorList>
            <person name="Cucini C."/>
            <person name="Frati F."/>
        </authorList>
    </citation>
    <scope>NUCLEOTIDE SEQUENCE [LARGE SCALE GENOMIC DNA]</scope>
</reference>
<dbReference type="EMBL" id="CAXLJM020000075">
    <property type="protein sequence ID" value="CAL8128582.1"/>
    <property type="molecule type" value="Genomic_DNA"/>
</dbReference>
<evidence type="ECO:0000313" key="3">
    <source>
        <dbReference type="EMBL" id="CAL8128582.1"/>
    </source>
</evidence>